<dbReference type="PROSITE" id="PS50929">
    <property type="entry name" value="ABC_TM1F"/>
    <property type="match status" value="1"/>
</dbReference>
<dbReference type="Pfam" id="PF00664">
    <property type="entry name" value="ABC_membrane"/>
    <property type="match status" value="1"/>
</dbReference>
<keyword evidence="6 7" id="KW-0472">Membrane</keyword>
<evidence type="ECO:0000256" key="2">
    <source>
        <dbReference type="ARBA" id="ARBA00022692"/>
    </source>
</evidence>
<evidence type="ECO:0000256" key="1">
    <source>
        <dbReference type="ARBA" id="ARBA00022448"/>
    </source>
</evidence>
<keyword evidence="4" id="KW-0067">ATP-binding</keyword>
<dbReference type="GO" id="GO:0016020">
    <property type="term" value="C:membrane"/>
    <property type="evidence" value="ECO:0007669"/>
    <property type="project" value="InterPro"/>
</dbReference>
<dbReference type="InterPro" id="IPR011527">
    <property type="entry name" value="ABC1_TM_dom"/>
</dbReference>
<dbReference type="Gene3D" id="3.40.50.300">
    <property type="entry name" value="P-loop containing nucleotide triphosphate hydrolases"/>
    <property type="match status" value="1"/>
</dbReference>
<dbReference type="SUPFAM" id="SSF52540">
    <property type="entry name" value="P-loop containing nucleoside triphosphate hydrolases"/>
    <property type="match status" value="1"/>
</dbReference>
<dbReference type="PANTHER" id="PTHR24223:SF330">
    <property type="entry name" value="ATP-BINDING CASSETTE SUB-FAMILY C MEMBER 10"/>
    <property type="match status" value="1"/>
</dbReference>
<feature type="domain" description="ABC transmembrane type-1" evidence="9">
    <location>
        <begin position="1791"/>
        <end position="1900"/>
    </location>
</feature>
<name>A0A2N9IQG2_FAGSY</name>
<dbReference type="GO" id="GO:0003677">
    <property type="term" value="F:DNA binding"/>
    <property type="evidence" value="ECO:0007669"/>
    <property type="project" value="InterPro"/>
</dbReference>
<feature type="transmembrane region" description="Helical" evidence="7">
    <location>
        <begin position="1863"/>
        <end position="1896"/>
    </location>
</feature>
<feature type="domain" description="ABC transporter" evidence="8">
    <location>
        <begin position="498"/>
        <end position="792"/>
    </location>
</feature>
<dbReference type="GO" id="GO:0004519">
    <property type="term" value="F:endonuclease activity"/>
    <property type="evidence" value="ECO:0007669"/>
    <property type="project" value="InterPro"/>
</dbReference>
<keyword evidence="3" id="KW-0547">Nucleotide-binding</keyword>
<evidence type="ECO:0008006" key="11">
    <source>
        <dbReference type="Google" id="ProtNLM"/>
    </source>
</evidence>
<dbReference type="GO" id="GO:0006281">
    <property type="term" value="P:DNA repair"/>
    <property type="evidence" value="ECO:0007669"/>
    <property type="project" value="InterPro"/>
</dbReference>
<dbReference type="PROSITE" id="PS50893">
    <property type="entry name" value="ABC_TRANSPORTER_2"/>
    <property type="match status" value="1"/>
</dbReference>
<dbReference type="InterPro" id="IPR017871">
    <property type="entry name" value="ABC_transporter-like_CS"/>
</dbReference>
<keyword evidence="5 7" id="KW-1133">Transmembrane helix</keyword>
<dbReference type="SUPFAM" id="SSF90123">
    <property type="entry name" value="ABC transporter transmembrane region"/>
    <property type="match status" value="1"/>
</dbReference>
<dbReference type="EMBL" id="OIVN01006204">
    <property type="protein sequence ID" value="SPD27747.1"/>
    <property type="molecule type" value="Genomic_DNA"/>
</dbReference>
<dbReference type="InterPro" id="IPR026960">
    <property type="entry name" value="RVT-Znf"/>
</dbReference>
<dbReference type="SUPFAM" id="SSF56219">
    <property type="entry name" value="DNase I-like"/>
    <property type="match status" value="1"/>
</dbReference>
<dbReference type="InterPro" id="IPR020847">
    <property type="entry name" value="AP_endonuclease_F1_BS"/>
</dbReference>
<evidence type="ECO:0000256" key="3">
    <source>
        <dbReference type="ARBA" id="ARBA00022741"/>
    </source>
</evidence>
<dbReference type="InterPro" id="IPR027417">
    <property type="entry name" value="P-loop_NTPase"/>
</dbReference>
<keyword evidence="2 7" id="KW-0812">Transmembrane</keyword>
<evidence type="ECO:0000259" key="8">
    <source>
        <dbReference type="PROSITE" id="PS50893"/>
    </source>
</evidence>
<dbReference type="InterPro" id="IPR036640">
    <property type="entry name" value="ABC1_TM_sf"/>
</dbReference>
<dbReference type="Gene3D" id="3.60.10.10">
    <property type="entry name" value="Endonuclease/exonuclease/phosphatase"/>
    <property type="match status" value="1"/>
</dbReference>
<gene>
    <name evidence="10" type="ORF">FSB_LOCUS55629</name>
</gene>
<dbReference type="Pfam" id="PF13966">
    <property type="entry name" value="zf-RVT"/>
    <property type="match status" value="1"/>
</dbReference>
<evidence type="ECO:0000256" key="6">
    <source>
        <dbReference type="ARBA" id="ARBA00023136"/>
    </source>
</evidence>
<dbReference type="GO" id="GO:0016887">
    <property type="term" value="F:ATP hydrolysis activity"/>
    <property type="evidence" value="ECO:0007669"/>
    <property type="project" value="InterPro"/>
</dbReference>
<accession>A0A2N9IQG2</accession>
<dbReference type="PANTHER" id="PTHR24223">
    <property type="entry name" value="ATP-BINDING CASSETTE SUB-FAMILY C"/>
    <property type="match status" value="1"/>
</dbReference>
<evidence type="ECO:0000256" key="5">
    <source>
        <dbReference type="ARBA" id="ARBA00022989"/>
    </source>
</evidence>
<keyword evidence="1" id="KW-0813">Transport</keyword>
<evidence type="ECO:0000256" key="7">
    <source>
        <dbReference type="SAM" id="Phobius"/>
    </source>
</evidence>
<organism evidence="10">
    <name type="scientific">Fagus sylvatica</name>
    <name type="common">Beechnut</name>
    <dbReference type="NCBI Taxonomy" id="28930"/>
    <lineage>
        <taxon>Eukaryota</taxon>
        <taxon>Viridiplantae</taxon>
        <taxon>Streptophyta</taxon>
        <taxon>Embryophyta</taxon>
        <taxon>Tracheophyta</taxon>
        <taxon>Spermatophyta</taxon>
        <taxon>Magnoliopsida</taxon>
        <taxon>eudicotyledons</taxon>
        <taxon>Gunneridae</taxon>
        <taxon>Pentapetalae</taxon>
        <taxon>rosids</taxon>
        <taxon>fabids</taxon>
        <taxon>Fagales</taxon>
        <taxon>Fagaceae</taxon>
        <taxon>Fagus</taxon>
    </lineage>
</organism>
<protein>
    <recommendedName>
        <fullName evidence="11">ABC transmembrane type-1 domain-containing protein</fullName>
    </recommendedName>
</protein>
<sequence>MLELCDGRRLSITLSPIRTMPVSVGEVEKGVSVMAHPIDHGDLGLPLKGQSSRHWLTTVSEEAEDDEDVSVVWEDLVPSVGGRDLVYWADDEAPLEGFEEEMLNILKAIEDRRKTQSGQGGDRKKFLKLGGIKAVGSPKTSLAQSTMMVEHQKPGVRIRKGVYLFIVNHPAKQIILSSLRRQAGIVILNDKDKRLRSFLLGPPPLEGGRFTWSNSREVEAMSRIDRPFCFENMWLKSEGFVEQVKGWWRSYHFQGTPSYVLAEKLKFLKVDLKRWNEESFRNVAHADCITHYYIGLYSEEFGWRPKLDSVVFSMISDEDVAWLECPFEEEEVVGVLKAFNGDRAPGPDGFPMAFFQAWWDVVHNEIMEAIQYFHEVGMFTKSLTATFLTLIPKKTEAVEVKDFRPISLVGGLYKIFAKLLAIRLKLVLHKIISPSYNAFVQGCQILDFVLIANEVLDNILKDGLPDVIWLKVNLAESEMVPVGVWFQIWGIWWSCWAVLYPELFSIARDSDASVAALMSFRNGTLHWDLSFSRNVQDRELESLTSFMDLIYSLQLDGNGTIQLCWNRLEKTGFSVKSFYRLLSPPLLQFSWRGIWNPKVPPCVAFSTWTAVLGKLPTVDNLRKRENLLIIYFFTAPWPRSCGTLSCLFLECLGYHGLCLERYSDTLQACALDVDISLMIGGDMAYIGEKGVNISGGQRARLALARAIYHGSDIFMLDDVLSAVDAQVAQWILYNAILGPLMKQYTRVLCTHNVQAISSADLVVVMEKGHVKWVGSSADVSVSSYSAFSPLNEFDTSLHIQRKECSMDTNMEVKKSLVEESTTHVSEEAEEIIEVELRKEGRVELTVYKNYAAFSGWIITVVICLSAILMQASRNGNDLWLSYWVDTTSGSSQTEYSTSFYLGATSHLAGPPPLSLTALGGPWTFHVESKSFGVVVEGIGEGLCIIEREFQHEPLLKTPTPSEINTCEDLAIQIVEKEFNEMVEVKLDLPSVDCCWGNGGEWFLELKNGERLRLPMELRSLCVLEVPMEAVSPQMLQWVDPLREQLGDVSHGSEWGAKGLDSGLEHSWLLLVDLEEDRRGEDQTEPLVVTSLAMAMPLESPSTVNQDIQVVPPPQPSDWVLQQLKAFGKVLGASIKGNEAKVLGLLMTIDARRRKDIGNSGQKKMHVSGKRGSRELKGLGWKADVICLQETKIDQITDRVVRSLWGCLHADWVYRGSDGASRDQPEWIFSGVYGPNRDADRGGLWDELSSIYNWWEAPWCMSGDFNVIRFPTERLGTKAYTPAMTDFSDFISAHGLIDPPLVGGQYTWSNNRETTTIFENMWLKLEGFVDKVKTWWDSYHFTGTPSFVPAYKLKALKYDLKKWNANEFGDIDVQMKQVTLDLQTLDLEAEHTPLTYEEQIHKDSFLSDLESLVLFFEISWRQKSKALWLKEGDKNTKFLHQIANSHRKANTIGQLDIDGETTSDQDIIREHISQFYEWLYTESSFQCPVLDGLPFDTLSIEDAAWIERPFEEEEVFNVVRVLTGIKPPVLMGILKGHFEKSLNATFLALLPRKLGAMEIKDFRPISLVGGVYKIIAKVLTNRSDFAFGVHSWFEAISGLKVNLGKSELVPVGEVPNIEALADILGCKTHTLPMAYLGMPLGAKYKAKAIWNSILEKLERRLAGWKRLYLSKDVANRIDRIQRNFLLEWDGFIGKVALEIQSGEGVHGVGLWKHIRKGWDKFSQFIKFEVGDGSTIKFWADFWCGTGPLKQTYPELYRLARNKDAFIGDYMEHRNGSIHWQLQLTCSVQDWELILSIFCIINSFLTLVRAFSFAFGGLRAAVKVHNALLYKLINAPVQFYDQTPAGRILNRLSSDLYTIDDSLPFILNILLANFVGLLGIAVVLSYVQVFFLLLLLPFWYIYSKLQGRLPCSLAVVSNETITLDYLSCFSSPH</sequence>
<proteinExistence type="predicted"/>
<evidence type="ECO:0000313" key="10">
    <source>
        <dbReference type="EMBL" id="SPD27747.1"/>
    </source>
</evidence>
<dbReference type="InterPro" id="IPR036691">
    <property type="entry name" value="Endo/exonu/phosph_ase_sf"/>
</dbReference>
<dbReference type="GO" id="GO:0140359">
    <property type="term" value="F:ABC-type transporter activity"/>
    <property type="evidence" value="ECO:0007669"/>
    <property type="project" value="InterPro"/>
</dbReference>
<evidence type="ECO:0000259" key="9">
    <source>
        <dbReference type="PROSITE" id="PS50929"/>
    </source>
</evidence>
<dbReference type="PROSITE" id="PS00726">
    <property type="entry name" value="AP_NUCLEASE_F1_1"/>
    <property type="match status" value="1"/>
</dbReference>
<dbReference type="GO" id="GO:0005524">
    <property type="term" value="F:ATP binding"/>
    <property type="evidence" value="ECO:0007669"/>
    <property type="project" value="UniProtKB-KW"/>
</dbReference>
<reference evidence="10" key="1">
    <citation type="submission" date="2018-02" db="EMBL/GenBank/DDBJ databases">
        <authorList>
            <person name="Cohen D.B."/>
            <person name="Kent A.D."/>
        </authorList>
    </citation>
    <scope>NUCLEOTIDE SEQUENCE</scope>
</reference>
<dbReference type="Gene3D" id="1.20.1560.10">
    <property type="entry name" value="ABC transporter type 1, transmembrane domain"/>
    <property type="match status" value="1"/>
</dbReference>
<dbReference type="InterPro" id="IPR003439">
    <property type="entry name" value="ABC_transporter-like_ATP-bd"/>
</dbReference>
<dbReference type="PROSITE" id="PS00211">
    <property type="entry name" value="ABC_TRANSPORTER_1"/>
    <property type="match status" value="1"/>
</dbReference>
<dbReference type="InterPro" id="IPR050173">
    <property type="entry name" value="ABC_transporter_C-like"/>
</dbReference>
<evidence type="ECO:0000256" key="4">
    <source>
        <dbReference type="ARBA" id="ARBA00022840"/>
    </source>
</evidence>